<evidence type="ECO:0000256" key="1">
    <source>
        <dbReference type="ARBA" id="ARBA00022723"/>
    </source>
</evidence>
<feature type="compositionally biased region" description="Basic and acidic residues" evidence="6">
    <location>
        <begin position="29"/>
        <end position="54"/>
    </location>
</feature>
<dbReference type="Pfam" id="PF13445">
    <property type="entry name" value="zf-RING_UBOX"/>
    <property type="match status" value="1"/>
</dbReference>
<dbReference type="InterPro" id="IPR047126">
    <property type="entry name" value="RNF141-like"/>
</dbReference>
<feature type="compositionally biased region" description="Polar residues" evidence="6">
    <location>
        <begin position="75"/>
        <end position="86"/>
    </location>
</feature>
<evidence type="ECO:0000256" key="6">
    <source>
        <dbReference type="SAM" id="MobiDB-lite"/>
    </source>
</evidence>
<feature type="coiled-coil region" evidence="5">
    <location>
        <begin position="137"/>
        <end position="200"/>
    </location>
</feature>
<dbReference type="PROSITE" id="PS50089">
    <property type="entry name" value="ZF_RING_2"/>
    <property type="match status" value="1"/>
</dbReference>
<evidence type="ECO:0000256" key="4">
    <source>
        <dbReference type="PROSITE-ProRule" id="PRU00175"/>
    </source>
</evidence>
<feature type="region of interest" description="Disordered" evidence="6">
    <location>
        <begin position="396"/>
        <end position="471"/>
    </location>
</feature>
<dbReference type="CDD" id="cd16449">
    <property type="entry name" value="RING-HC"/>
    <property type="match status" value="1"/>
</dbReference>
<feature type="region of interest" description="Disordered" evidence="6">
    <location>
        <begin position="485"/>
        <end position="574"/>
    </location>
</feature>
<evidence type="ECO:0000313" key="9">
    <source>
        <dbReference type="Proteomes" id="UP000193986"/>
    </source>
</evidence>
<evidence type="ECO:0000256" key="5">
    <source>
        <dbReference type="SAM" id="Coils"/>
    </source>
</evidence>
<feature type="domain" description="RING-type" evidence="7">
    <location>
        <begin position="235"/>
        <end position="294"/>
    </location>
</feature>
<evidence type="ECO:0000313" key="8">
    <source>
        <dbReference type="EMBL" id="ORY28052.1"/>
    </source>
</evidence>
<dbReference type="SMART" id="SM00184">
    <property type="entry name" value="RING"/>
    <property type="match status" value="1"/>
</dbReference>
<name>A0A1Y2AZR5_9TREE</name>
<sequence>MPPAPPLRSTKGTVVPYDRPVKVKKARTHSSDTADHSDTSKVRIAESADMETKSARKRRRKSKSRSGSALDGPTAATTIDSPSPATQLEPKTKEEIFAAYRPKTPLKATLLANKASTDSLSKHKDRTKLLAISKDGRHDEIDRMKRLERQLAESHEEGKKREEQRRVAEIHLKAKIEQLEQDLESQKEALTAESEKHRDALEAAVLRQKDALRARETVIEDNDKRTEALKEALSCHVCFETLNDPHILHCGHIACRDCLIGWFSTPGAYVHSVPDPIPEDFKLAYRTKLCHVCRSTVTRRPARMYHLQSFLEPLGLDANMPSASQQPIPGSEHDPWRRFFPVLPEQYKIKDEVDNVWRCPECHGEIVDGLCEACDIEFSDDDDYDDFDEEGLLNWDHEGVGTADDPDEDDLDIVVGSSGSEQDEGYESDRSAGRVLRAHARRAARRRPRDIEGDVEMTDEGSDLDGNHHHPDHILNVLDLLAEEDSDAGGSEDREIYQDGEENGSAFDSDIDESQYGGSFIDDGSVEAGSDDESGSRDDEGSEVDGLVEGGDGEVDRPAVEEMRRRRQARFNDK</sequence>
<reference evidence="8 9" key="1">
    <citation type="submission" date="2016-07" db="EMBL/GenBank/DDBJ databases">
        <title>Pervasive Adenine N6-methylation of Active Genes in Fungi.</title>
        <authorList>
            <consortium name="DOE Joint Genome Institute"/>
            <person name="Mondo S.J."/>
            <person name="Dannebaum R.O."/>
            <person name="Kuo R.C."/>
            <person name="Labutti K."/>
            <person name="Haridas S."/>
            <person name="Kuo A."/>
            <person name="Salamov A."/>
            <person name="Ahrendt S.R."/>
            <person name="Lipzen A."/>
            <person name="Sullivan W."/>
            <person name="Andreopoulos W.B."/>
            <person name="Clum A."/>
            <person name="Lindquist E."/>
            <person name="Daum C."/>
            <person name="Ramamoorthy G.K."/>
            <person name="Gryganskyi A."/>
            <person name="Culley D."/>
            <person name="Magnuson J.K."/>
            <person name="James T.Y."/>
            <person name="O'Malley M.A."/>
            <person name="Stajich J.E."/>
            <person name="Spatafora J.W."/>
            <person name="Visel A."/>
            <person name="Grigoriev I.V."/>
        </authorList>
    </citation>
    <scope>NUCLEOTIDE SEQUENCE [LARGE SCALE GENOMIC DNA]</scope>
    <source>
        <strain evidence="8 9">68-887.2</strain>
    </source>
</reference>
<dbReference type="InterPro" id="IPR027370">
    <property type="entry name" value="Znf-RING_euk"/>
</dbReference>
<evidence type="ECO:0000256" key="2">
    <source>
        <dbReference type="ARBA" id="ARBA00022771"/>
    </source>
</evidence>
<keyword evidence="1" id="KW-0479">Metal-binding</keyword>
<organism evidence="8 9">
    <name type="scientific">Naematelia encephala</name>
    <dbReference type="NCBI Taxonomy" id="71784"/>
    <lineage>
        <taxon>Eukaryota</taxon>
        <taxon>Fungi</taxon>
        <taxon>Dikarya</taxon>
        <taxon>Basidiomycota</taxon>
        <taxon>Agaricomycotina</taxon>
        <taxon>Tremellomycetes</taxon>
        <taxon>Tremellales</taxon>
        <taxon>Naemateliaceae</taxon>
        <taxon>Naematelia</taxon>
    </lineage>
</organism>
<feature type="compositionally biased region" description="Acidic residues" evidence="6">
    <location>
        <begin position="453"/>
        <end position="463"/>
    </location>
</feature>
<keyword evidence="3" id="KW-0862">Zinc</keyword>
<protein>
    <recommendedName>
        <fullName evidence="7">RING-type domain-containing protein</fullName>
    </recommendedName>
</protein>
<keyword evidence="5" id="KW-0175">Coiled coil</keyword>
<dbReference type="EMBL" id="MCFC01000034">
    <property type="protein sequence ID" value="ORY28052.1"/>
    <property type="molecule type" value="Genomic_DNA"/>
</dbReference>
<proteinExistence type="predicted"/>
<dbReference type="InParanoid" id="A0A1Y2AZR5"/>
<comment type="caution">
    <text evidence="8">The sequence shown here is derived from an EMBL/GenBank/DDBJ whole genome shotgun (WGS) entry which is preliminary data.</text>
</comment>
<dbReference type="STRING" id="71784.A0A1Y2AZR5"/>
<evidence type="ECO:0000259" key="7">
    <source>
        <dbReference type="PROSITE" id="PS50089"/>
    </source>
</evidence>
<keyword evidence="9" id="KW-1185">Reference proteome</keyword>
<dbReference type="OrthoDB" id="6105938at2759"/>
<dbReference type="InterPro" id="IPR013083">
    <property type="entry name" value="Znf_RING/FYVE/PHD"/>
</dbReference>
<feature type="compositionally biased region" description="Basic and acidic residues" evidence="6">
    <location>
        <begin position="554"/>
        <end position="574"/>
    </location>
</feature>
<dbReference type="Gene3D" id="3.30.40.10">
    <property type="entry name" value="Zinc/RING finger domain, C3HC4 (zinc finger)"/>
    <property type="match status" value="1"/>
</dbReference>
<dbReference type="SUPFAM" id="SSF57850">
    <property type="entry name" value="RING/U-box"/>
    <property type="match status" value="1"/>
</dbReference>
<dbReference type="Proteomes" id="UP000193986">
    <property type="component" value="Unassembled WGS sequence"/>
</dbReference>
<dbReference type="GO" id="GO:0008270">
    <property type="term" value="F:zinc ion binding"/>
    <property type="evidence" value="ECO:0007669"/>
    <property type="project" value="UniProtKB-KW"/>
</dbReference>
<dbReference type="InterPro" id="IPR001841">
    <property type="entry name" value="Znf_RING"/>
</dbReference>
<accession>A0A1Y2AZR5</accession>
<gene>
    <name evidence="8" type="ORF">BCR39DRAFT_536433</name>
</gene>
<feature type="compositionally biased region" description="Basic residues" evidence="6">
    <location>
        <begin position="436"/>
        <end position="448"/>
    </location>
</feature>
<keyword evidence="2 4" id="KW-0863">Zinc-finger</keyword>
<dbReference type="AlphaFoldDB" id="A0A1Y2AZR5"/>
<feature type="compositionally biased region" description="Basic residues" evidence="6">
    <location>
        <begin position="55"/>
        <end position="64"/>
    </location>
</feature>
<feature type="region of interest" description="Disordered" evidence="6">
    <location>
        <begin position="1"/>
        <end position="94"/>
    </location>
</feature>
<evidence type="ECO:0000256" key="3">
    <source>
        <dbReference type="ARBA" id="ARBA00022833"/>
    </source>
</evidence>
<dbReference type="PANTHER" id="PTHR12109">
    <property type="entry name" value="RING FINGER PROTEIN 141-RELATED"/>
    <property type="match status" value="1"/>
</dbReference>